<sequence>MHLFIENIEAARCVLLTLPQIPLKTFTGLHKKSGTKGGLHPVWGFPSVRPENTSSVVQVESLFWSWVPYKGCPVKELQDEAQTVFILIQRDLRVQFTHLAAKRQLVTEMEVLRTWHSDQEEQAKPSLAFEYEARDLSLPFGLHHSGPGPAESILQDEEHQTRGRIYAIKIALDIGLGGLAATQSGKPTALDVLRQEVDALGRETRELHGRVNRRVPASALMGLRRSLDALAYEAHGQIPSYEPQWVIPLDLWV</sequence>
<keyword evidence="2" id="KW-1185">Reference proteome</keyword>
<gene>
    <name evidence="1" type="ORF">PHPALM_36671</name>
</gene>
<organism evidence="1 2">
    <name type="scientific">Phytophthora palmivora</name>
    <dbReference type="NCBI Taxonomy" id="4796"/>
    <lineage>
        <taxon>Eukaryota</taxon>
        <taxon>Sar</taxon>
        <taxon>Stramenopiles</taxon>
        <taxon>Oomycota</taxon>
        <taxon>Peronosporomycetes</taxon>
        <taxon>Peronosporales</taxon>
        <taxon>Peronosporaceae</taxon>
        <taxon>Phytophthora</taxon>
    </lineage>
</organism>
<proteinExistence type="predicted"/>
<dbReference type="Proteomes" id="UP000237271">
    <property type="component" value="Unassembled WGS sequence"/>
</dbReference>
<reference evidence="1 2" key="1">
    <citation type="journal article" date="2017" name="Genome Biol. Evol.">
        <title>Phytophthora megakarya and P. palmivora, closely related causal agents of cacao black pod rot, underwent increases in genome sizes and gene numbers by different mechanisms.</title>
        <authorList>
            <person name="Ali S.S."/>
            <person name="Shao J."/>
            <person name="Lary D.J."/>
            <person name="Kronmiller B."/>
            <person name="Shen D."/>
            <person name="Strem M.D."/>
            <person name="Amoako-Attah I."/>
            <person name="Akrofi A.Y."/>
            <person name="Begoude B.A."/>
            <person name="Ten Hoopen G.M."/>
            <person name="Coulibaly K."/>
            <person name="Kebe B.I."/>
            <person name="Melnick R.L."/>
            <person name="Guiltinan M.J."/>
            <person name="Tyler B.M."/>
            <person name="Meinhardt L.W."/>
            <person name="Bailey B.A."/>
        </authorList>
    </citation>
    <scope>NUCLEOTIDE SEQUENCE [LARGE SCALE GENOMIC DNA]</scope>
    <source>
        <strain evidence="2">sbr112.9</strain>
    </source>
</reference>
<accession>A0A2P4WZD5</accession>
<comment type="caution">
    <text evidence="1">The sequence shown here is derived from an EMBL/GenBank/DDBJ whole genome shotgun (WGS) entry which is preliminary data.</text>
</comment>
<dbReference type="AlphaFoldDB" id="A0A2P4WZD5"/>
<evidence type="ECO:0000313" key="2">
    <source>
        <dbReference type="Proteomes" id="UP000237271"/>
    </source>
</evidence>
<protein>
    <submittedName>
        <fullName evidence="1">ABC Superfamily</fullName>
    </submittedName>
</protein>
<name>A0A2P4WZD5_9STRA</name>
<evidence type="ECO:0000313" key="1">
    <source>
        <dbReference type="EMBL" id="POM58661.1"/>
    </source>
</evidence>
<dbReference type="EMBL" id="NCKW01020183">
    <property type="protein sequence ID" value="POM58661.1"/>
    <property type="molecule type" value="Genomic_DNA"/>
</dbReference>